<dbReference type="PANTHER" id="PTHR35936:SF19">
    <property type="entry name" value="AMINO-ACID-BINDING PROTEIN YXEM-RELATED"/>
    <property type="match status" value="1"/>
</dbReference>
<dbReference type="Pfam" id="PF00497">
    <property type="entry name" value="SBP_bac_3"/>
    <property type="match status" value="1"/>
</dbReference>
<reference evidence="5" key="1">
    <citation type="submission" date="2017-05" db="EMBL/GenBank/DDBJ databases">
        <authorList>
            <person name="Song R."/>
            <person name="Chenine A.L."/>
            <person name="Ruprecht R.M."/>
        </authorList>
    </citation>
    <scope>NUCLEOTIDE SEQUENCE</scope>
    <source>
        <strain evidence="5">Kingella_eburonensis</strain>
    </source>
</reference>
<feature type="signal peptide" evidence="3">
    <location>
        <begin position="1"/>
        <end position="18"/>
    </location>
</feature>
<dbReference type="SUPFAM" id="SSF53850">
    <property type="entry name" value="Periplasmic binding protein-like II"/>
    <property type="match status" value="1"/>
</dbReference>
<name>A0A238HIG3_9NEIS</name>
<dbReference type="STRING" id="1522312.GCA_900177895_01815"/>
<proteinExistence type="predicted"/>
<gene>
    <name evidence="5" type="primary">artI_3</name>
    <name evidence="6" type="ORF">KEBURONENSIS_00372</name>
    <name evidence="5" type="ORF">KEBURONENSIS_00611</name>
</gene>
<protein>
    <submittedName>
        <fullName evidence="5">Putative ABC transporter arginine-binding protein 2</fullName>
    </submittedName>
</protein>
<dbReference type="PROSITE" id="PS51257">
    <property type="entry name" value="PROKAR_LIPOPROTEIN"/>
    <property type="match status" value="1"/>
</dbReference>
<dbReference type="EMBL" id="FXUV01000074">
    <property type="protein sequence ID" value="SMQ13515.1"/>
    <property type="molecule type" value="Genomic_DNA"/>
</dbReference>
<keyword evidence="7" id="KW-1185">Reference proteome</keyword>
<sequence length="283" mass="30269">MKKTALFVSCLLALTACGDNTQSSNNAAPAADKPAASAPAATASTPTANAETLIIGTDATFPPFDFKDNNGQIVGFDIDILTAIAKQQGLSVTFISAPRSDLFTNLNADAYHILAACLGINPDRLSKSEMSDPYIFSPNVIMGKEDGAKAQVLTDLVGKKVAIQAGSYSTEALKKAQVTDVKEEKTAFAAYSDLLRGNVDYIVGDAGVLSYHHAENKEAGKPKLYTSIYDKTEDARVGFAVKKGNVELQKKLNNGLKAIKEDGTYDKIYAKWFGDNDSLRVKQ</sequence>
<dbReference type="Gene3D" id="3.40.190.10">
    <property type="entry name" value="Periplasmic binding protein-like II"/>
    <property type="match status" value="2"/>
</dbReference>
<evidence type="ECO:0000313" key="6">
    <source>
        <dbReference type="EMBL" id="SNB78192.1"/>
    </source>
</evidence>
<dbReference type="SMART" id="SM00062">
    <property type="entry name" value="PBPb"/>
    <property type="match status" value="1"/>
</dbReference>
<keyword evidence="1 3" id="KW-0732">Signal</keyword>
<dbReference type="Proteomes" id="UP000215450">
    <property type="component" value="Unassembled WGS sequence"/>
</dbReference>
<dbReference type="InterPro" id="IPR001638">
    <property type="entry name" value="Solute-binding_3/MltF_N"/>
</dbReference>
<organism evidence="5">
    <name type="scientific">Kingella negevensis</name>
    <dbReference type="NCBI Taxonomy" id="1522312"/>
    <lineage>
        <taxon>Bacteria</taxon>
        <taxon>Pseudomonadati</taxon>
        <taxon>Pseudomonadota</taxon>
        <taxon>Betaproteobacteria</taxon>
        <taxon>Neisseriales</taxon>
        <taxon>Neisseriaceae</taxon>
        <taxon>Kingella</taxon>
    </lineage>
</organism>
<evidence type="ECO:0000259" key="4">
    <source>
        <dbReference type="SMART" id="SM00062"/>
    </source>
</evidence>
<evidence type="ECO:0000313" key="5">
    <source>
        <dbReference type="EMBL" id="SMQ13515.1"/>
    </source>
</evidence>
<evidence type="ECO:0000256" key="2">
    <source>
        <dbReference type="SAM" id="MobiDB-lite"/>
    </source>
</evidence>
<evidence type="ECO:0000256" key="3">
    <source>
        <dbReference type="SAM" id="SignalP"/>
    </source>
</evidence>
<dbReference type="EMBL" id="FXUV02000043">
    <property type="protein sequence ID" value="SNB78192.1"/>
    <property type="molecule type" value="Genomic_DNA"/>
</dbReference>
<accession>A0A238HIG3</accession>
<dbReference type="AlphaFoldDB" id="A0A238HIG3"/>
<dbReference type="PANTHER" id="PTHR35936">
    <property type="entry name" value="MEMBRANE-BOUND LYTIC MUREIN TRANSGLYCOSYLASE F"/>
    <property type="match status" value="1"/>
</dbReference>
<evidence type="ECO:0000313" key="7">
    <source>
        <dbReference type="Proteomes" id="UP000215450"/>
    </source>
</evidence>
<dbReference type="RefSeq" id="WP_095063441.1">
    <property type="nucleotide sequence ID" value="NZ_FXUV02000043.1"/>
</dbReference>
<evidence type="ECO:0000256" key="1">
    <source>
        <dbReference type="ARBA" id="ARBA00022729"/>
    </source>
</evidence>
<feature type="region of interest" description="Disordered" evidence="2">
    <location>
        <begin position="23"/>
        <end position="44"/>
    </location>
</feature>
<feature type="domain" description="Solute-binding protein family 3/N-terminal" evidence="4">
    <location>
        <begin position="52"/>
        <end position="276"/>
    </location>
</feature>
<reference evidence="6 7" key="2">
    <citation type="submission" date="2017-06" db="EMBL/GenBank/DDBJ databases">
        <authorList>
            <person name="Kim H.J."/>
            <person name="Triplett B.A."/>
        </authorList>
    </citation>
    <scope>NUCLEOTIDE SEQUENCE [LARGE SCALE GENOMIC DNA]</scope>
    <source>
        <strain evidence="6">Kingella_eburonensis</strain>
    </source>
</reference>
<feature type="chain" id="PRO_5015075208" evidence="3">
    <location>
        <begin position="19"/>
        <end position="283"/>
    </location>
</feature>
<dbReference type="OrthoDB" id="368476at2"/>